<keyword evidence="2" id="KW-1185">Reference proteome</keyword>
<comment type="caution">
    <text evidence="1">The sequence shown here is derived from an EMBL/GenBank/DDBJ whole genome shotgun (WGS) entry which is preliminary data.</text>
</comment>
<dbReference type="RefSeq" id="WP_200672341.1">
    <property type="nucleotide sequence ID" value="NZ_JACWCW010000117.1"/>
</dbReference>
<dbReference type="Proteomes" id="UP001404845">
    <property type="component" value="Unassembled WGS sequence"/>
</dbReference>
<name>A0ABU9ZAA8_9HYPH</name>
<protein>
    <submittedName>
        <fullName evidence="1">Uncharacterized protein</fullName>
    </submittedName>
</protein>
<gene>
    <name evidence="1" type="ORF">PUR21_11515</name>
</gene>
<accession>A0ABU9ZAA8</accession>
<proteinExistence type="predicted"/>
<reference evidence="1 2" key="1">
    <citation type="journal article" date="2023" name="PLoS ONE">
        <title>Complete genome assembly of Hawai'i environmental nontuberculous mycobacteria reveals unexpected co-isolation with methylobacteria.</title>
        <authorList>
            <person name="Hendrix J."/>
            <person name="Epperson L.E."/>
            <person name="Tong E.I."/>
            <person name="Chan Y.L."/>
            <person name="Hasan N.A."/>
            <person name="Dawrs S.N."/>
            <person name="Norton G.J."/>
            <person name="Virdi R."/>
            <person name="Crooks J.L."/>
            <person name="Chan E.D."/>
            <person name="Honda J.R."/>
            <person name="Strong M."/>
        </authorList>
    </citation>
    <scope>NUCLEOTIDE SEQUENCE [LARGE SCALE GENOMIC DNA]</scope>
    <source>
        <strain evidence="1 2">NJH_HI01</strain>
    </source>
</reference>
<organism evidence="1 2">
    <name type="scientific">Methylorubrum rhodesianum</name>
    <dbReference type="NCBI Taxonomy" id="29427"/>
    <lineage>
        <taxon>Bacteria</taxon>
        <taxon>Pseudomonadati</taxon>
        <taxon>Pseudomonadota</taxon>
        <taxon>Alphaproteobacteria</taxon>
        <taxon>Hyphomicrobiales</taxon>
        <taxon>Methylobacteriaceae</taxon>
        <taxon>Methylorubrum</taxon>
    </lineage>
</organism>
<dbReference type="EMBL" id="JAQYXL010000001">
    <property type="protein sequence ID" value="MEN3228257.1"/>
    <property type="molecule type" value="Genomic_DNA"/>
</dbReference>
<evidence type="ECO:0000313" key="2">
    <source>
        <dbReference type="Proteomes" id="UP001404845"/>
    </source>
</evidence>
<sequence>MQTIDIAAIETLIREGLPRATEEEVAGLVSRCAGRALHPDNADLLRPFGPRDRERTRRERVETLVGCLLTGQQSGWFSNALNPQVRRTIEDAAARAA</sequence>
<evidence type="ECO:0000313" key="1">
    <source>
        <dbReference type="EMBL" id="MEN3228257.1"/>
    </source>
</evidence>